<proteinExistence type="predicted"/>
<protein>
    <submittedName>
        <fullName evidence="1">Uncharacterized protein</fullName>
    </submittedName>
</protein>
<accession>A0A4R4T5S2</accession>
<gene>
    <name evidence="1" type="ORF">E1283_21870</name>
</gene>
<keyword evidence="2" id="KW-1185">Reference proteome</keyword>
<dbReference type="AlphaFoldDB" id="A0A4R4T5S2"/>
<dbReference type="EMBL" id="SMKI01000249">
    <property type="protein sequence ID" value="TDC72391.1"/>
    <property type="molecule type" value="Genomic_DNA"/>
</dbReference>
<dbReference type="Proteomes" id="UP000295345">
    <property type="component" value="Unassembled WGS sequence"/>
</dbReference>
<dbReference type="RefSeq" id="WP_132819822.1">
    <property type="nucleotide sequence ID" value="NZ_SMKI01000249.1"/>
</dbReference>
<comment type="caution">
    <text evidence="1">The sequence shown here is derived from an EMBL/GenBank/DDBJ whole genome shotgun (WGS) entry which is preliminary data.</text>
</comment>
<evidence type="ECO:0000313" key="2">
    <source>
        <dbReference type="Proteomes" id="UP000295345"/>
    </source>
</evidence>
<evidence type="ECO:0000313" key="1">
    <source>
        <dbReference type="EMBL" id="TDC72391.1"/>
    </source>
</evidence>
<organism evidence="1 2">
    <name type="scientific">Streptomyces hainanensis</name>
    <dbReference type="NCBI Taxonomy" id="402648"/>
    <lineage>
        <taxon>Bacteria</taxon>
        <taxon>Bacillati</taxon>
        <taxon>Actinomycetota</taxon>
        <taxon>Actinomycetes</taxon>
        <taxon>Kitasatosporales</taxon>
        <taxon>Streptomycetaceae</taxon>
        <taxon>Streptomyces</taxon>
    </lineage>
</organism>
<name>A0A4R4T5S2_9ACTN</name>
<reference evidence="1 2" key="1">
    <citation type="submission" date="2019-03" db="EMBL/GenBank/DDBJ databases">
        <title>Draft genome sequences of novel Actinobacteria.</title>
        <authorList>
            <person name="Sahin N."/>
            <person name="Ay H."/>
            <person name="Saygin H."/>
        </authorList>
    </citation>
    <scope>NUCLEOTIDE SEQUENCE [LARGE SCALE GENOMIC DNA]</scope>
    <source>
        <strain evidence="1 2">DSM 41900</strain>
    </source>
</reference>
<sequence>MPEVGAPAWDARAGRGGVVMGRVGPYVQLRPVGGGREWDVRPEDLREIGLAELLRARVREANRRSRGELL</sequence>